<dbReference type="EMBL" id="CNFT01000111">
    <property type="protein sequence ID" value="CKR12155.1"/>
    <property type="molecule type" value="Genomic_DNA"/>
</dbReference>
<dbReference type="Proteomes" id="UP000048600">
    <property type="component" value="Unassembled WGS sequence"/>
</dbReference>
<reference evidence="7" key="2">
    <citation type="submission" date="2015-03" db="EMBL/GenBank/DDBJ databases">
        <authorList>
            <consortium name="Pathogen Informatics"/>
            <person name="Murphy D."/>
        </authorList>
    </citation>
    <scope>NUCLEOTIDE SEQUENCE</scope>
    <source>
        <strain evidence="7">N09902308</strain>
    </source>
</reference>
<dbReference type="Proteomes" id="UP000046680">
    <property type="component" value="Unassembled WGS sequence"/>
</dbReference>
<dbReference type="Proteomes" id="UP000050164">
    <property type="component" value="Unassembled WGS sequence"/>
</dbReference>
<evidence type="ECO:0000313" key="13">
    <source>
        <dbReference type="Proteomes" id="UP000048948"/>
    </source>
</evidence>
<organism evidence="1 11">
    <name type="scientific">Mycobacterium tuberculosis</name>
    <dbReference type="NCBI Taxonomy" id="1773"/>
    <lineage>
        <taxon>Bacteria</taxon>
        <taxon>Bacillati</taxon>
        <taxon>Actinomycetota</taxon>
        <taxon>Actinomycetes</taxon>
        <taxon>Mycobacteriales</taxon>
        <taxon>Mycobacteriaceae</taxon>
        <taxon>Mycobacterium</taxon>
        <taxon>Mycobacterium tuberculosis complex</taxon>
    </lineage>
</organism>
<dbReference type="EMBL" id="CHKL01000147">
    <property type="protein sequence ID" value="COW14683.1"/>
    <property type="molecule type" value="Genomic_DNA"/>
</dbReference>
<gene>
    <name evidence="1" type="ORF">ERS007657_00639</name>
    <name evidence="6" type="ORF">ERS007679_04088</name>
    <name evidence="4" type="ORF">ERS007720_01214</name>
    <name evidence="7" type="ORF">ERS007739_02057</name>
    <name evidence="5" type="ORF">ERS007741_01630</name>
    <name evidence="3" type="ORF">ERS027646_01028</name>
    <name evidence="2" type="ORF">ERS027659_00755</name>
</gene>
<dbReference type="EMBL" id="CGCX01000147">
    <property type="protein sequence ID" value="CFR68342.1"/>
    <property type="molecule type" value="Genomic_DNA"/>
</dbReference>
<name>A0A654TX91_MYCTX</name>
<evidence type="ECO:0000313" key="12">
    <source>
        <dbReference type="Proteomes" id="UP000048600"/>
    </source>
</evidence>
<dbReference type="EMBL" id="CNGE01000131">
    <property type="protein sequence ID" value="CKR96903.1"/>
    <property type="molecule type" value="Genomic_DNA"/>
</dbReference>
<sequence length="84" mass="8680">MCPTPARVRCTADSAPIAPAPITTAVVPANEPNLRSAIPRATDTTEAPAASMAVSECTRLPTDSARWANSCSTRPTVRLDSATA</sequence>
<evidence type="ECO:0000313" key="3">
    <source>
        <dbReference type="EMBL" id="CKR96903.1"/>
    </source>
</evidence>
<evidence type="ECO:0000313" key="14">
    <source>
        <dbReference type="Proteomes" id="UP000050164"/>
    </source>
</evidence>
<evidence type="ECO:0000313" key="10">
    <source>
        <dbReference type="Proteomes" id="UP000045842"/>
    </source>
</evidence>
<dbReference type="AlphaFoldDB" id="A0A654TX91"/>
<protein>
    <submittedName>
        <fullName evidence="1">Uncharacterized protein</fullName>
    </submittedName>
</protein>
<dbReference type="Proteomes" id="UP000048948">
    <property type="component" value="Unassembled WGS sequence"/>
</dbReference>
<evidence type="ECO:0000313" key="8">
    <source>
        <dbReference type="Proteomes" id="UP000039021"/>
    </source>
</evidence>
<evidence type="ECO:0000313" key="4">
    <source>
        <dbReference type="EMBL" id="COV92649.1"/>
    </source>
</evidence>
<reference evidence="8 9" key="1">
    <citation type="submission" date="2015-03" db="EMBL/GenBank/DDBJ databases">
        <authorList>
            <consortium name="Pathogen Informatics"/>
        </authorList>
    </citation>
    <scope>NUCLEOTIDE SEQUENCE [LARGE SCALE GENOMIC DNA]</scope>
    <source>
        <strain evidence="3 13">Bir 172</strain>
        <strain evidence="2 14">Bir 185</strain>
        <strain evidence="1 11">C09601061</strain>
        <strain evidence="6 10">G09801536</strain>
        <strain evidence="4 9">M09401471</strain>
        <strain evidence="8">N09902308</strain>
        <strain evidence="5 12">P00601463</strain>
    </source>
</reference>
<evidence type="ECO:0000313" key="5">
    <source>
        <dbReference type="EMBL" id="COW14683.1"/>
    </source>
</evidence>
<dbReference type="Proteomes" id="UP000045842">
    <property type="component" value="Unassembled WGS sequence"/>
</dbReference>
<proteinExistence type="predicted"/>
<evidence type="ECO:0000313" key="6">
    <source>
        <dbReference type="EMBL" id="COW61847.1"/>
    </source>
</evidence>
<dbReference type="EMBL" id="CSBK01000885">
    <property type="protein sequence ID" value="COY04896.1"/>
    <property type="molecule type" value="Genomic_DNA"/>
</dbReference>
<dbReference type="Proteomes" id="UP000039021">
    <property type="component" value="Unassembled WGS sequence"/>
</dbReference>
<evidence type="ECO:0000313" key="11">
    <source>
        <dbReference type="Proteomes" id="UP000046680"/>
    </source>
</evidence>
<dbReference type="Proteomes" id="UP000044938">
    <property type="component" value="Unassembled WGS sequence"/>
</dbReference>
<evidence type="ECO:0000313" key="7">
    <source>
        <dbReference type="EMBL" id="COY04896.1"/>
    </source>
</evidence>
<evidence type="ECO:0000313" key="2">
    <source>
        <dbReference type="EMBL" id="CKR12155.1"/>
    </source>
</evidence>
<evidence type="ECO:0000313" key="1">
    <source>
        <dbReference type="EMBL" id="CFR68342.1"/>
    </source>
</evidence>
<evidence type="ECO:0000313" key="9">
    <source>
        <dbReference type="Proteomes" id="UP000044938"/>
    </source>
</evidence>
<dbReference type="EMBL" id="CSAJ01000112">
    <property type="protein sequence ID" value="COV92649.1"/>
    <property type="molecule type" value="Genomic_DNA"/>
</dbReference>
<dbReference type="EMBL" id="CSAD01000913">
    <property type="protein sequence ID" value="COW61847.1"/>
    <property type="molecule type" value="Genomic_DNA"/>
</dbReference>
<accession>A0A654TX91</accession>